<feature type="compositionally biased region" description="Polar residues" evidence="1">
    <location>
        <begin position="58"/>
        <end position="67"/>
    </location>
</feature>
<protein>
    <submittedName>
        <fullName evidence="2">Str. FM013</fullName>
    </submittedName>
</protein>
<accession>A0A0G4PXE2</accession>
<evidence type="ECO:0000313" key="2">
    <source>
        <dbReference type="EMBL" id="CRL31184.1"/>
    </source>
</evidence>
<dbReference type="AlphaFoldDB" id="A0A0G4PXE2"/>
<organism evidence="2 3">
    <name type="scientific">Penicillium camemberti (strain FM 013)</name>
    <dbReference type="NCBI Taxonomy" id="1429867"/>
    <lineage>
        <taxon>Eukaryota</taxon>
        <taxon>Fungi</taxon>
        <taxon>Dikarya</taxon>
        <taxon>Ascomycota</taxon>
        <taxon>Pezizomycotina</taxon>
        <taxon>Eurotiomycetes</taxon>
        <taxon>Eurotiomycetidae</taxon>
        <taxon>Eurotiales</taxon>
        <taxon>Aspergillaceae</taxon>
        <taxon>Penicillium</taxon>
    </lineage>
</organism>
<reference evidence="2 3" key="1">
    <citation type="journal article" date="2014" name="Nat. Commun.">
        <title>Multiple recent horizontal transfers of a large genomic region in cheese making fungi.</title>
        <authorList>
            <person name="Cheeseman K."/>
            <person name="Ropars J."/>
            <person name="Renault P."/>
            <person name="Dupont J."/>
            <person name="Gouzy J."/>
            <person name="Branca A."/>
            <person name="Abraham A.L."/>
            <person name="Ceppi M."/>
            <person name="Conseiller E."/>
            <person name="Debuchy R."/>
            <person name="Malagnac F."/>
            <person name="Goarin A."/>
            <person name="Silar P."/>
            <person name="Lacoste S."/>
            <person name="Sallet E."/>
            <person name="Bensimon A."/>
            <person name="Giraud T."/>
            <person name="Brygoo Y."/>
        </authorList>
    </citation>
    <scope>NUCLEOTIDE SEQUENCE [LARGE SCALE GENOMIC DNA]</scope>
    <source>
        <strain evidence="3">FM 013</strain>
    </source>
</reference>
<feature type="region of interest" description="Disordered" evidence="1">
    <location>
        <begin position="46"/>
        <end position="81"/>
    </location>
</feature>
<dbReference type="Proteomes" id="UP000053732">
    <property type="component" value="Unassembled WGS sequence"/>
</dbReference>
<name>A0A0G4PXE2_PENC3</name>
<evidence type="ECO:0000256" key="1">
    <source>
        <dbReference type="SAM" id="MobiDB-lite"/>
    </source>
</evidence>
<gene>
    <name evidence="2" type="ORF">PCAMFM013_S083g000011</name>
</gene>
<dbReference type="EMBL" id="HG793214">
    <property type="protein sequence ID" value="CRL31184.1"/>
    <property type="molecule type" value="Genomic_DNA"/>
</dbReference>
<proteinExistence type="predicted"/>
<keyword evidence="3" id="KW-1185">Reference proteome</keyword>
<sequence>MPEQDRWFARGNALTRFIVCHQPNTNPFQNARISPRRMPVSRCCPCQEEEPRQRLPGDTTSTGNTRPASGPECESGKKKSDGFRILLSPDFGMVMRSLPAPGRTA</sequence>
<evidence type="ECO:0000313" key="3">
    <source>
        <dbReference type="Proteomes" id="UP000053732"/>
    </source>
</evidence>